<dbReference type="SUPFAM" id="SSF53067">
    <property type="entry name" value="Actin-like ATPase domain"/>
    <property type="match status" value="1"/>
</dbReference>
<name>A0A0F7SHU7_PHARH</name>
<dbReference type="InterPro" id="IPR043129">
    <property type="entry name" value="ATPase_NBD"/>
</dbReference>
<dbReference type="AlphaFoldDB" id="A0A0F7SHU7"/>
<reference evidence="1" key="1">
    <citation type="submission" date="2014-08" db="EMBL/GenBank/DDBJ databases">
        <authorList>
            <person name="Sharma Rahul"/>
            <person name="Thines Marco"/>
        </authorList>
    </citation>
    <scope>NUCLEOTIDE SEQUENCE</scope>
</reference>
<proteinExistence type="predicted"/>
<keyword evidence="1" id="KW-0808">Transferase</keyword>
<dbReference type="GO" id="GO:0016301">
    <property type="term" value="F:kinase activity"/>
    <property type="evidence" value="ECO:0007669"/>
    <property type="project" value="UniProtKB-KW"/>
</dbReference>
<protein>
    <submittedName>
        <fullName evidence="1">N-Acetylglucosamine kinase</fullName>
    </submittedName>
</protein>
<evidence type="ECO:0000313" key="1">
    <source>
        <dbReference type="EMBL" id="CDZ97965.1"/>
    </source>
</evidence>
<sequence>MTALLCLAVDGGGTKSRAVISLRERQTDCLPLVVSQGIALGSNLATEGLEVCVARIKQATIRAIRSLPSSLLPSDFNEAQVRSLFHKVWIGVSGVDNAPDVELLSAHLGPYFSGACSVRITNDALLLSSPLVISDAISGVLAVSGTGTVCLSVTVDRYPGREKTISQVARRGGLGWLLGDEGSAFYVGKMALRSVLYAFDAGTLNESLHTEQEFIDELLIYWNVRSVDSLLGIVYQTLSSGSAGTAVKFKIAESARLVLKHAIPRPEFGIKKSSDLALSAVKLAAGHFAHDIARLIRPFPNGIDPNQSILCLGGSLVGQETYRQLVLESLKADHGIEFAYGCTHIADPAADAALALASL</sequence>
<dbReference type="InterPro" id="IPR052519">
    <property type="entry name" value="Euk-type_GlcNAc_Kinase"/>
</dbReference>
<dbReference type="PANTHER" id="PTHR43190">
    <property type="entry name" value="N-ACETYL-D-GLUCOSAMINE KINASE"/>
    <property type="match status" value="1"/>
</dbReference>
<dbReference type="PANTHER" id="PTHR43190:SF3">
    <property type="entry name" value="N-ACETYL-D-GLUCOSAMINE KINASE"/>
    <property type="match status" value="1"/>
</dbReference>
<organism evidence="1">
    <name type="scientific">Phaffia rhodozyma</name>
    <name type="common">Yeast</name>
    <name type="synonym">Xanthophyllomyces dendrorhous</name>
    <dbReference type="NCBI Taxonomy" id="264483"/>
    <lineage>
        <taxon>Eukaryota</taxon>
        <taxon>Fungi</taxon>
        <taxon>Dikarya</taxon>
        <taxon>Basidiomycota</taxon>
        <taxon>Agaricomycotina</taxon>
        <taxon>Tremellomycetes</taxon>
        <taxon>Cystofilobasidiales</taxon>
        <taxon>Mrakiaceae</taxon>
        <taxon>Phaffia</taxon>
    </lineage>
</organism>
<keyword evidence="1" id="KW-0418">Kinase</keyword>
<dbReference type="Gene3D" id="3.30.420.40">
    <property type="match status" value="1"/>
</dbReference>
<dbReference type="EMBL" id="LN483273">
    <property type="protein sequence ID" value="CDZ97965.1"/>
    <property type="molecule type" value="Genomic_DNA"/>
</dbReference>
<accession>A0A0F7SHU7</accession>